<dbReference type="SUPFAM" id="SSF53254">
    <property type="entry name" value="Phosphoglycerate mutase-like"/>
    <property type="match status" value="1"/>
</dbReference>
<organism evidence="2 3">
    <name type="scientific">Nocardioides daedukensis</name>
    <dbReference type="NCBI Taxonomy" id="634462"/>
    <lineage>
        <taxon>Bacteria</taxon>
        <taxon>Bacillati</taxon>
        <taxon>Actinomycetota</taxon>
        <taxon>Actinomycetes</taxon>
        <taxon>Propionibacteriales</taxon>
        <taxon>Nocardioidaceae</taxon>
        <taxon>Nocardioides</taxon>
    </lineage>
</organism>
<dbReference type="InterPro" id="IPR001345">
    <property type="entry name" value="PG/BPGM_mutase_AS"/>
</dbReference>
<dbReference type="Pfam" id="PF00300">
    <property type="entry name" value="His_Phos_1"/>
    <property type="match status" value="1"/>
</dbReference>
<dbReference type="PROSITE" id="PS00175">
    <property type="entry name" value="PG_MUTASE"/>
    <property type="match status" value="1"/>
</dbReference>
<dbReference type="RefSeq" id="WP_179500459.1">
    <property type="nucleotide sequence ID" value="NZ_JACCAA010000001.1"/>
</dbReference>
<sequence>MRLLLIRHGQTPNNVLGALDTGFPGAGLTALGQAQARAVPNALDGEEIAGVYASRLVRTQLTGTPLAQSRGLEVVVQPGLEEISAGHVEMRSDRDAVRTYVKCISNWLVGDLDHRMPGGTSGHEFFAGYDTAVRSIIQAHGPNDTVALFSHGAAIRAFAALASELDPAQAKDLHIMNTGMAVLEGDPSDGWELTTWHHEPLGGHDLDDESAHDVTGETADEAIAEA</sequence>
<evidence type="ECO:0000313" key="3">
    <source>
        <dbReference type="Proteomes" id="UP000540656"/>
    </source>
</evidence>
<dbReference type="CDD" id="cd07067">
    <property type="entry name" value="HP_PGM_like"/>
    <property type="match status" value="1"/>
</dbReference>
<dbReference type="AlphaFoldDB" id="A0A7Y9RZT5"/>
<accession>A0A7Y9RZT5</accession>
<evidence type="ECO:0000313" key="2">
    <source>
        <dbReference type="EMBL" id="NYG57144.1"/>
    </source>
</evidence>
<dbReference type="Proteomes" id="UP000540656">
    <property type="component" value="Unassembled WGS sequence"/>
</dbReference>
<reference evidence="2 3" key="1">
    <citation type="submission" date="2020-07" db="EMBL/GenBank/DDBJ databases">
        <title>Sequencing the genomes of 1000 actinobacteria strains.</title>
        <authorList>
            <person name="Klenk H.-P."/>
        </authorList>
    </citation>
    <scope>NUCLEOTIDE SEQUENCE [LARGE SCALE GENOMIC DNA]</scope>
    <source>
        <strain evidence="2 3">DSM 23819</strain>
    </source>
</reference>
<dbReference type="EC" id="5.4.2.12" evidence="2"/>
<feature type="compositionally biased region" description="Basic and acidic residues" evidence="1">
    <location>
        <begin position="199"/>
        <end position="215"/>
    </location>
</feature>
<dbReference type="GO" id="GO:0004619">
    <property type="term" value="F:phosphoglycerate mutase activity"/>
    <property type="evidence" value="ECO:0007669"/>
    <property type="project" value="UniProtKB-EC"/>
</dbReference>
<dbReference type="GO" id="GO:0005737">
    <property type="term" value="C:cytoplasm"/>
    <property type="evidence" value="ECO:0007669"/>
    <property type="project" value="TreeGrafter"/>
</dbReference>
<keyword evidence="3" id="KW-1185">Reference proteome</keyword>
<dbReference type="InterPro" id="IPR029033">
    <property type="entry name" value="His_PPase_superfam"/>
</dbReference>
<dbReference type="PANTHER" id="PTHR48100">
    <property type="entry name" value="BROAD-SPECIFICITY PHOSPHATASE YOR283W-RELATED"/>
    <property type="match status" value="1"/>
</dbReference>
<name>A0A7Y9RZT5_9ACTN</name>
<dbReference type="SMART" id="SM00855">
    <property type="entry name" value="PGAM"/>
    <property type="match status" value="1"/>
</dbReference>
<dbReference type="Gene3D" id="3.40.50.1240">
    <property type="entry name" value="Phosphoglycerate mutase-like"/>
    <property type="match status" value="1"/>
</dbReference>
<dbReference type="InterPro" id="IPR050275">
    <property type="entry name" value="PGM_Phosphatase"/>
</dbReference>
<gene>
    <name evidence="2" type="ORF">BJ980_000067</name>
</gene>
<dbReference type="PANTHER" id="PTHR48100:SF58">
    <property type="entry name" value="PE-PGRS FAMILY PROTEIN PE_PGRS11"/>
    <property type="match status" value="1"/>
</dbReference>
<protein>
    <submittedName>
        <fullName evidence="2">Putative phosphoglycerate mutase</fullName>
        <ecNumber evidence="2">5.4.2.12</ecNumber>
    </submittedName>
</protein>
<comment type="caution">
    <text evidence="2">The sequence shown here is derived from an EMBL/GenBank/DDBJ whole genome shotgun (WGS) entry which is preliminary data.</text>
</comment>
<dbReference type="InterPro" id="IPR013078">
    <property type="entry name" value="His_Pase_superF_clade-1"/>
</dbReference>
<dbReference type="EMBL" id="JACCAA010000001">
    <property type="protein sequence ID" value="NYG57144.1"/>
    <property type="molecule type" value="Genomic_DNA"/>
</dbReference>
<evidence type="ECO:0000256" key="1">
    <source>
        <dbReference type="SAM" id="MobiDB-lite"/>
    </source>
</evidence>
<keyword evidence="2" id="KW-0413">Isomerase</keyword>
<proteinExistence type="predicted"/>
<dbReference type="GO" id="GO:0016791">
    <property type="term" value="F:phosphatase activity"/>
    <property type="evidence" value="ECO:0007669"/>
    <property type="project" value="TreeGrafter"/>
</dbReference>
<feature type="region of interest" description="Disordered" evidence="1">
    <location>
        <begin position="199"/>
        <end position="226"/>
    </location>
</feature>